<feature type="transmembrane region" description="Helical" evidence="1">
    <location>
        <begin position="64"/>
        <end position="87"/>
    </location>
</feature>
<dbReference type="Gene3D" id="3.30.70.270">
    <property type="match status" value="1"/>
</dbReference>
<dbReference type="SMART" id="SM00267">
    <property type="entry name" value="GGDEF"/>
    <property type="match status" value="1"/>
</dbReference>
<keyword evidence="1" id="KW-1133">Transmembrane helix</keyword>
<feature type="transmembrane region" description="Helical" evidence="1">
    <location>
        <begin position="6"/>
        <end position="28"/>
    </location>
</feature>
<dbReference type="InterPro" id="IPR029787">
    <property type="entry name" value="Nucleotide_cyclase"/>
</dbReference>
<dbReference type="Pfam" id="PF00990">
    <property type="entry name" value="GGDEF"/>
    <property type="match status" value="1"/>
</dbReference>
<dbReference type="Proteomes" id="UP000266340">
    <property type="component" value="Unassembled WGS sequence"/>
</dbReference>
<dbReference type="FunFam" id="3.30.70.270:FF:000001">
    <property type="entry name" value="Diguanylate cyclase domain protein"/>
    <property type="match status" value="1"/>
</dbReference>
<feature type="transmembrane region" description="Helical" evidence="1">
    <location>
        <begin position="40"/>
        <end position="58"/>
    </location>
</feature>
<keyword evidence="1" id="KW-0472">Membrane</keyword>
<dbReference type="PANTHER" id="PTHR45138">
    <property type="entry name" value="REGULATORY COMPONENTS OF SENSORY TRANSDUCTION SYSTEM"/>
    <property type="match status" value="1"/>
</dbReference>
<feature type="transmembrane region" description="Helical" evidence="1">
    <location>
        <begin position="191"/>
        <end position="212"/>
    </location>
</feature>
<organism evidence="3 4">
    <name type="scientific">Cohnella faecalis</name>
    <dbReference type="NCBI Taxonomy" id="2315694"/>
    <lineage>
        <taxon>Bacteria</taxon>
        <taxon>Bacillati</taxon>
        <taxon>Bacillota</taxon>
        <taxon>Bacilli</taxon>
        <taxon>Bacillales</taxon>
        <taxon>Paenibacillaceae</taxon>
        <taxon>Cohnella</taxon>
    </lineage>
</organism>
<dbReference type="RefSeq" id="WP_119149906.1">
    <property type="nucleotide sequence ID" value="NZ_JBHSOV010000020.1"/>
</dbReference>
<evidence type="ECO:0000256" key="1">
    <source>
        <dbReference type="SAM" id="Phobius"/>
    </source>
</evidence>
<evidence type="ECO:0000313" key="3">
    <source>
        <dbReference type="EMBL" id="RIE01849.1"/>
    </source>
</evidence>
<feature type="transmembrane region" description="Helical" evidence="1">
    <location>
        <begin position="156"/>
        <end position="179"/>
    </location>
</feature>
<comment type="caution">
    <text evidence="3">The sequence shown here is derived from an EMBL/GenBank/DDBJ whole genome shotgun (WGS) entry which is preliminary data.</text>
</comment>
<feature type="transmembrane region" description="Helical" evidence="1">
    <location>
        <begin position="125"/>
        <end position="144"/>
    </location>
</feature>
<evidence type="ECO:0000259" key="2">
    <source>
        <dbReference type="PROSITE" id="PS50887"/>
    </source>
</evidence>
<dbReference type="InterPro" id="IPR043128">
    <property type="entry name" value="Rev_trsase/Diguanyl_cyclase"/>
</dbReference>
<dbReference type="PANTHER" id="PTHR45138:SF9">
    <property type="entry name" value="DIGUANYLATE CYCLASE DGCM-RELATED"/>
    <property type="match status" value="1"/>
</dbReference>
<evidence type="ECO:0000313" key="4">
    <source>
        <dbReference type="Proteomes" id="UP000266340"/>
    </source>
</evidence>
<keyword evidence="1" id="KW-0812">Transmembrane</keyword>
<dbReference type="SUPFAM" id="SSF55073">
    <property type="entry name" value="Nucleotide cyclase"/>
    <property type="match status" value="1"/>
</dbReference>
<dbReference type="InterPro" id="IPR000160">
    <property type="entry name" value="GGDEF_dom"/>
</dbReference>
<feature type="transmembrane region" description="Helical" evidence="1">
    <location>
        <begin position="99"/>
        <end position="119"/>
    </location>
</feature>
<keyword evidence="4" id="KW-1185">Reference proteome</keyword>
<dbReference type="AlphaFoldDB" id="A0A398CKV9"/>
<dbReference type="PROSITE" id="PS50887">
    <property type="entry name" value="GGDEF"/>
    <property type="match status" value="1"/>
</dbReference>
<reference evidence="3 4" key="1">
    <citation type="submission" date="2018-09" db="EMBL/GenBank/DDBJ databases">
        <title>Cohnella cavernae sp. nov., isolated from a karst cave.</title>
        <authorList>
            <person name="Zhu H."/>
        </authorList>
    </citation>
    <scope>NUCLEOTIDE SEQUENCE [LARGE SCALE GENOMIC DNA]</scope>
    <source>
        <strain evidence="3 4">K2E09-144</strain>
    </source>
</reference>
<dbReference type="CDD" id="cd01949">
    <property type="entry name" value="GGDEF"/>
    <property type="match status" value="1"/>
</dbReference>
<protein>
    <submittedName>
        <fullName evidence="3">GGDEF domain-containing protein</fullName>
    </submittedName>
</protein>
<dbReference type="EMBL" id="QXJM01000039">
    <property type="protein sequence ID" value="RIE01849.1"/>
    <property type="molecule type" value="Genomic_DNA"/>
</dbReference>
<sequence>MNSLLDMTTVLISLVIGNLFTLLLVFLYRQKDGIDRSSRTFFAAKVLQSAVWAYYGIFGKALDLFSILFGNTVLFLGIALETSAILMLLGRFTPLMKRFYIGLSAVSIVGFQLVALSGLDEEARTLVASLLFILFVPAPAYLLLSQRKQSLLKGMMGALYAAAVVLLVGRVTAVGIFGINMGLLSPNLFQTVSFLGLYLLMILGNTGFALMSKEKTDGELLRWASLDDLTGVMNRRAFGEAAEKTISGLKKAGQPFSFILFDIDEFKAINDEFGHDAGDRVLQHLTAEIKGRLGSEDLFGRFGGDEFAILLPGQNEERSRGTAERLRSAIESASFEGLPLRYTISLGVVTIEPNKTVQLSQLYKWSDLALYDAKKKGRNQVANNVSV</sequence>
<dbReference type="OrthoDB" id="9759607at2"/>
<accession>A0A398CKV9</accession>
<gene>
    <name evidence="3" type="ORF">D3H35_13750</name>
</gene>
<feature type="domain" description="GGDEF" evidence="2">
    <location>
        <begin position="254"/>
        <end position="386"/>
    </location>
</feature>
<name>A0A398CKV9_9BACL</name>
<proteinExistence type="predicted"/>
<dbReference type="InterPro" id="IPR050469">
    <property type="entry name" value="Diguanylate_Cyclase"/>
</dbReference>
<dbReference type="NCBIfam" id="TIGR00254">
    <property type="entry name" value="GGDEF"/>
    <property type="match status" value="1"/>
</dbReference>
<dbReference type="GO" id="GO:0052621">
    <property type="term" value="F:diguanylate cyclase activity"/>
    <property type="evidence" value="ECO:0007669"/>
    <property type="project" value="TreeGrafter"/>
</dbReference>